<reference evidence="4 5" key="1">
    <citation type="journal article" date="2018" name="Mol. Biol. Evol.">
        <title>Analysis of the draft genome of the red seaweed Gracilariopsis chorda provides insights into genome size evolution in Rhodophyta.</title>
        <authorList>
            <person name="Lee J."/>
            <person name="Yang E.C."/>
            <person name="Graf L."/>
            <person name="Yang J.H."/>
            <person name="Qiu H."/>
            <person name="Zel Zion U."/>
            <person name="Chan C.X."/>
            <person name="Stephens T.G."/>
            <person name="Weber A.P.M."/>
            <person name="Boo G.H."/>
            <person name="Boo S.M."/>
            <person name="Kim K.M."/>
            <person name="Shin Y."/>
            <person name="Jung M."/>
            <person name="Lee S.J."/>
            <person name="Yim H.S."/>
            <person name="Lee J.H."/>
            <person name="Bhattacharya D."/>
            <person name="Yoon H.S."/>
        </authorList>
    </citation>
    <scope>NUCLEOTIDE SEQUENCE [LARGE SCALE GENOMIC DNA]</scope>
    <source>
        <strain evidence="4 5">SKKU-2015</strain>
        <tissue evidence="4">Whole body</tissue>
    </source>
</reference>
<feature type="region of interest" description="Disordered" evidence="2">
    <location>
        <begin position="155"/>
        <end position="186"/>
    </location>
</feature>
<dbReference type="Proteomes" id="UP000247409">
    <property type="component" value="Unassembled WGS sequence"/>
</dbReference>
<dbReference type="InterPro" id="IPR019448">
    <property type="entry name" value="NT-C2"/>
</dbReference>
<feature type="domain" description="C2 NT-type" evidence="3">
    <location>
        <begin position="15"/>
        <end position="148"/>
    </location>
</feature>
<dbReference type="AlphaFoldDB" id="A0A2V3ITV7"/>
<feature type="region of interest" description="Disordered" evidence="2">
    <location>
        <begin position="206"/>
        <end position="260"/>
    </location>
</feature>
<dbReference type="OrthoDB" id="3681at2759"/>
<dbReference type="PROSITE" id="PS51840">
    <property type="entry name" value="C2_NT"/>
    <property type="match status" value="1"/>
</dbReference>
<comment type="caution">
    <text evidence="4">The sequence shown here is derived from an EMBL/GenBank/DDBJ whole genome shotgun (WGS) entry which is preliminary data.</text>
</comment>
<protein>
    <recommendedName>
        <fullName evidence="3">C2 NT-type domain-containing protein</fullName>
    </recommendedName>
</protein>
<proteinExistence type="predicted"/>
<accession>A0A2V3ITV7</accession>
<dbReference type="Pfam" id="PF10358">
    <property type="entry name" value="NT-C2"/>
    <property type="match status" value="1"/>
</dbReference>
<name>A0A2V3ITV7_9FLOR</name>
<organism evidence="4 5">
    <name type="scientific">Gracilariopsis chorda</name>
    <dbReference type="NCBI Taxonomy" id="448386"/>
    <lineage>
        <taxon>Eukaryota</taxon>
        <taxon>Rhodophyta</taxon>
        <taxon>Florideophyceae</taxon>
        <taxon>Rhodymeniophycidae</taxon>
        <taxon>Gracilariales</taxon>
        <taxon>Gracilariaceae</taxon>
        <taxon>Gracilariopsis</taxon>
    </lineage>
</organism>
<evidence type="ECO:0000313" key="4">
    <source>
        <dbReference type="EMBL" id="PXF45533.1"/>
    </source>
</evidence>
<evidence type="ECO:0000313" key="5">
    <source>
        <dbReference type="Proteomes" id="UP000247409"/>
    </source>
</evidence>
<sequence length="391" mass="44009">MKRSSSKLISKAGSVRNINKQGFKFKYEINFESVDKLTTTGDVCVTWERGPKLLATKPVRVDKQTRMAHFVGQSLVQEATLFKKKRDNAQFEPKAYKLNVRQNNERGKILAKIELNFSDYVEIPSFSKRVGASMSSGGRLIMKISSTFLGEAKVRRKSRGTASVGSSQFEYDSDVHSNSGMDDHTELDTDIADLDDLDVDGSISASLQTQPAPQPQKHIQTKPRLPATSSPAIPEVPRTQPPPQRKYSASPKLPKRDPSPFKGISYKFGSRQKSDVEVGATNGQGPTQAEFERLRQENRSLKRTNTDLLSRLDDLESRLRLADNTASEESNERLTIENQRLKKELDEVTAMLRREPVYSDVVRDLREAKMALAIITLEKDELIQALRLARR</sequence>
<evidence type="ECO:0000256" key="2">
    <source>
        <dbReference type="SAM" id="MobiDB-lite"/>
    </source>
</evidence>
<feature type="compositionally biased region" description="Polar residues" evidence="2">
    <location>
        <begin position="160"/>
        <end position="180"/>
    </location>
</feature>
<evidence type="ECO:0000256" key="1">
    <source>
        <dbReference type="SAM" id="Coils"/>
    </source>
</evidence>
<keyword evidence="1" id="KW-0175">Coiled coil</keyword>
<feature type="coiled-coil region" evidence="1">
    <location>
        <begin position="291"/>
        <end position="351"/>
    </location>
</feature>
<evidence type="ECO:0000259" key="3">
    <source>
        <dbReference type="PROSITE" id="PS51840"/>
    </source>
</evidence>
<keyword evidence="5" id="KW-1185">Reference proteome</keyword>
<gene>
    <name evidence="4" type="ORF">BWQ96_04735</name>
</gene>
<dbReference type="EMBL" id="NBIV01000059">
    <property type="protein sequence ID" value="PXF45533.1"/>
    <property type="molecule type" value="Genomic_DNA"/>
</dbReference>